<keyword evidence="2" id="KW-1185">Reference proteome</keyword>
<sequence>GIKDFFSNNRLFFYTNFHRFIFAYAHNFSINIIQAFDYHNNDPVVS</sequence>
<proteinExistence type="predicted"/>
<organism evidence="1 2">
    <name type="scientific">Gigaspora margarita</name>
    <dbReference type="NCBI Taxonomy" id="4874"/>
    <lineage>
        <taxon>Eukaryota</taxon>
        <taxon>Fungi</taxon>
        <taxon>Fungi incertae sedis</taxon>
        <taxon>Mucoromycota</taxon>
        <taxon>Glomeromycotina</taxon>
        <taxon>Glomeromycetes</taxon>
        <taxon>Diversisporales</taxon>
        <taxon>Gigasporaceae</taxon>
        <taxon>Gigaspora</taxon>
    </lineage>
</organism>
<protein>
    <submittedName>
        <fullName evidence="1">37124_t:CDS:1</fullName>
    </submittedName>
</protein>
<reference evidence="1 2" key="1">
    <citation type="submission" date="2021-06" db="EMBL/GenBank/DDBJ databases">
        <authorList>
            <person name="Kallberg Y."/>
            <person name="Tangrot J."/>
            <person name="Rosling A."/>
        </authorList>
    </citation>
    <scope>NUCLEOTIDE SEQUENCE [LARGE SCALE GENOMIC DNA]</scope>
    <source>
        <strain evidence="1 2">120-4 pot B 10/14</strain>
    </source>
</reference>
<evidence type="ECO:0000313" key="1">
    <source>
        <dbReference type="EMBL" id="CAG8850961.1"/>
    </source>
</evidence>
<gene>
    <name evidence="1" type="ORF">GMARGA_LOCUS40487</name>
</gene>
<dbReference type="Proteomes" id="UP000789901">
    <property type="component" value="Unassembled WGS sequence"/>
</dbReference>
<feature type="non-terminal residue" evidence="1">
    <location>
        <position position="1"/>
    </location>
</feature>
<name>A0ABN7XB22_GIGMA</name>
<evidence type="ECO:0000313" key="2">
    <source>
        <dbReference type="Proteomes" id="UP000789901"/>
    </source>
</evidence>
<dbReference type="EMBL" id="CAJVQB010103554">
    <property type="protein sequence ID" value="CAG8850961.1"/>
    <property type="molecule type" value="Genomic_DNA"/>
</dbReference>
<comment type="caution">
    <text evidence="1">The sequence shown here is derived from an EMBL/GenBank/DDBJ whole genome shotgun (WGS) entry which is preliminary data.</text>
</comment>
<accession>A0ABN7XB22</accession>